<feature type="region of interest" description="Disordered" evidence="13">
    <location>
        <begin position="441"/>
        <end position="471"/>
    </location>
</feature>
<keyword evidence="10 12" id="KW-0739">Sodium transport</keyword>
<comment type="caution">
    <text evidence="15">The sequence shown here is derived from an EMBL/GenBank/DDBJ whole genome shotgun (WGS) entry which is preliminary data.</text>
</comment>
<dbReference type="GO" id="GO:0005886">
    <property type="term" value="C:plasma membrane"/>
    <property type="evidence" value="ECO:0007669"/>
    <property type="project" value="TreeGrafter"/>
</dbReference>
<keyword evidence="6 14" id="KW-1133">Transmembrane helix</keyword>
<evidence type="ECO:0000256" key="7">
    <source>
        <dbReference type="ARBA" id="ARBA00023053"/>
    </source>
</evidence>
<evidence type="ECO:0000256" key="4">
    <source>
        <dbReference type="ARBA" id="ARBA00022461"/>
    </source>
</evidence>
<dbReference type="OrthoDB" id="6434752at2759"/>
<evidence type="ECO:0000256" key="9">
    <source>
        <dbReference type="ARBA" id="ARBA00023136"/>
    </source>
</evidence>
<dbReference type="EMBL" id="BGPR01002821">
    <property type="protein sequence ID" value="GBM79444.1"/>
    <property type="molecule type" value="Genomic_DNA"/>
</dbReference>
<accession>A0A4Y2IP77</accession>
<keyword evidence="16" id="KW-1185">Reference proteome</keyword>
<keyword evidence="7" id="KW-0915">Sodium</keyword>
<feature type="compositionally biased region" description="Polar residues" evidence="13">
    <location>
        <begin position="448"/>
        <end position="457"/>
    </location>
</feature>
<protein>
    <submittedName>
        <fullName evidence="15">Uncharacterized protein</fullName>
    </submittedName>
</protein>
<evidence type="ECO:0000256" key="12">
    <source>
        <dbReference type="RuleBase" id="RU000679"/>
    </source>
</evidence>
<proteinExistence type="inferred from homology"/>
<dbReference type="Gene3D" id="1.10.287.770">
    <property type="entry name" value="YojJ-like"/>
    <property type="match status" value="1"/>
</dbReference>
<evidence type="ECO:0000313" key="16">
    <source>
        <dbReference type="Proteomes" id="UP000499080"/>
    </source>
</evidence>
<keyword evidence="9 14" id="KW-0472">Membrane</keyword>
<evidence type="ECO:0000256" key="14">
    <source>
        <dbReference type="SAM" id="Phobius"/>
    </source>
</evidence>
<sequence>MLYYWTFPIVVDIQTVAPEEFSMPAITFCNVNGIKPWEFCKMTKCVPTFLLGTRIACQKWPNICEMVGSKIPKDFKALPYNQLLRNHTFSPDELQKVKKPVEEFFSCKIISSTGERNCTTDKPLVGSYYSISDFFGICYTINSRWSRPNKTLEKLTRADKIEIEFYVDLTDRHLNVSVDQVVFPKYNYPTMTTATQLLLHNNFISISPYRNGFDLLGGKSYQLKLKQEKKYLLPAPYQTNCTDYMAGWKKRGGIGPLNPMMVVEECKYNLSLTEFGCVPYSVDYPHNDSLCTLCRGCSNMAHIQEECENLLGSYNQPCDFISYKTTLEEKTVLIAKRIESRDKSLFNVSEVITVPRKGYDCAKTAVLTRRCQTIQVEISFGDFEITTTTYKPKFESFEILSVIGSYMGIYLGISMFSVSKLFEILINRFLKKRKKGIKRMRNNRHGVNGNQSPSQVNHEFRRRNRIGNFNT</sequence>
<feature type="transmembrane region" description="Helical" evidence="14">
    <location>
        <begin position="407"/>
        <end position="430"/>
    </location>
</feature>
<evidence type="ECO:0000256" key="1">
    <source>
        <dbReference type="ARBA" id="ARBA00004141"/>
    </source>
</evidence>
<gene>
    <name evidence="15" type="ORF">AVEN_124396_1</name>
</gene>
<dbReference type="GO" id="GO:0015280">
    <property type="term" value="F:ligand-gated sodium channel activity"/>
    <property type="evidence" value="ECO:0007669"/>
    <property type="project" value="TreeGrafter"/>
</dbReference>
<name>A0A4Y2IP77_ARAVE</name>
<evidence type="ECO:0000256" key="6">
    <source>
        <dbReference type="ARBA" id="ARBA00022989"/>
    </source>
</evidence>
<dbReference type="Proteomes" id="UP000499080">
    <property type="component" value="Unassembled WGS sequence"/>
</dbReference>
<evidence type="ECO:0000313" key="15">
    <source>
        <dbReference type="EMBL" id="GBM79444.1"/>
    </source>
</evidence>
<evidence type="ECO:0000256" key="13">
    <source>
        <dbReference type="SAM" id="MobiDB-lite"/>
    </source>
</evidence>
<keyword evidence="3 12" id="KW-0813">Transport</keyword>
<keyword evidence="11 12" id="KW-0407">Ion channel</keyword>
<dbReference type="AlphaFoldDB" id="A0A4Y2IP77"/>
<evidence type="ECO:0000256" key="11">
    <source>
        <dbReference type="ARBA" id="ARBA00023303"/>
    </source>
</evidence>
<keyword evidence="4 12" id="KW-0894">Sodium channel</keyword>
<evidence type="ECO:0000256" key="8">
    <source>
        <dbReference type="ARBA" id="ARBA00023065"/>
    </source>
</evidence>
<evidence type="ECO:0000256" key="3">
    <source>
        <dbReference type="ARBA" id="ARBA00022448"/>
    </source>
</evidence>
<dbReference type="Pfam" id="PF00858">
    <property type="entry name" value="ASC"/>
    <property type="match status" value="1"/>
</dbReference>
<keyword evidence="5 12" id="KW-0812">Transmembrane</keyword>
<dbReference type="InterPro" id="IPR001873">
    <property type="entry name" value="ENaC"/>
</dbReference>
<evidence type="ECO:0000256" key="5">
    <source>
        <dbReference type="ARBA" id="ARBA00022692"/>
    </source>
</evidence>
<dbReference type="PANTHER" id="PTHR11690">
    <property type="entry name" value="AMILORIDE-SENSITIVE SODIUM CHANNEL-RELATED"/>
    <property type="match status" value="1"/>
</dbReference>
<evidence type="ECO:0000256" key="2">
    <source>
        <dbReference type="ARBA" id="ARBA00007193"/>
    </source>
</evidence>
<evidence type="ECO:0000256" key="10">
    <source>
        <dbReference type="ARBA" id="ARBA00023201"/>
    </source>
</evidence>
<comment type="similarity">
    <text evidence="2 12">Belongs to the amiloride-sensitive sodium channel (TC 1.A.6) family.</text>
</comment>
<keyword evidence="8 12" id="KW-0406">Ion transport</keyword>
<comment type="subcellular location">
    <subcellularLocation>
        <location evidence="1">Membrane</location>
        <topology evidence="1">Multi-pass membrane protein</topology>
    </subcellularLocation>
</comment>
<reference evidence="15 16" key="1">
    <citation type="journal article" date="2019" name="Sci. Rep.">
        <title>Orb-weaving spider Araneus ventricosus genome elucidates the spidroin gene catalogue.</title>
        <authorList>
            <person name="Kono N."/>
            <person name="Nakamura H."/>
            <person name="Ohtoshi R."/>
            <person name="Moran D.A.P."/>
            <person name="Shinohara A."/>
            <person name="Yoshida Y."/>
            <person name="Fujiwara M."/>
            <person name="Mori M."/>
            <person name="Tomita M."/>
            <person name="Arakawa K."/>
        </authorList>
    </citation>
    <scope>NUCLEOTIDE SEQUENCE [LARGE SCALE GENOMIC DNA]</scope>
</reference>
<organism evidence="15 16">
    <name type="scientific">Araneus ventricosus</name>
    <name type="common">Orbweaver spider</name>
    <name type="synonym">Epeira ventricosa</name>
    <dbReference type="NCBI Taxonomy" id="182803"/>
    <lineage>
        <taxon>Eukaryota</taxon>
        <taxon>Metazoa</taxon>
        <taxon>Ecdysozoa</taxon>
        <taxon>Arthropoda</taxon>
        <taxon>Chelicerata</taxon>
        <taxon>Arachnida</taxon>
        <taxon>Araneae</taxon>
        <taxon>Araneomorphae</taxon>
        <taxon>Entelegynae</taxon>
        <taxon>Araneoidea</taxon>
        <taxon>Araneidae</taxon>
        <taxon>Araneus</taxon>
    </lineage>
</organism>
<dbReference type="PANTHER" id="PTHR11690:SF248">
    <property type="entry name" value="PICKPOCKET 17, ISOFORM A"/>
    <property type="match status" value="1"/>
</dbReference>